<reference evidence="2 3" key="1">
    <citation type="journal article" date="2015" name="Genome Biol.">
        <title>Comparative genomics of Steinernema reveals deeply conserved gene regulatory networks.</title>
        <authorList>
            <person name="Dillman A.R."/>
            <person name="Macchietto M."/>
            <person name="Porter C.F."/>
            <person name="Rogers A."/>
            <person name="Williams B."/>
            <person name="Antoshechkin I."/>
            <person name="Lee M.M."/>
            <person name="Goodwin Z."/>
            <person name="Lu X."/>
            <person name="Lewis E.E."/>
            <person name="Goodrich-Blair H."/>
            <person name="Stock S.P."/>
            <person name="Adams B.J."/>
            <person name="Sternberg P.W."/>
            <person name="Mortazavi A."/>
        </authorList>
    </citation>
    <scope>NUCLEOTIDE SEQUENCE [LARGE SCALE GENOMIC DNA]</scope>
    <source>
        <strain evidence="2 3">ALL</strain>
    </source>
</reference>
<dbReference type="EMBL" id="AZBU02000001">
    <property type="protein sequence ID" value="TMS37113.1"/>
    <property type="molecule type" value="Genomic_DNA"/>
</dbReference>
<evidence type="ECO:0000256" key="1">
    <source>
        <dbReference type="SAM" id="Phobius"/>
    </source>
</evidence>
<evidence type="ECO:0000313" key="2">
    <source>
        <dbReference type="EMBL" id="TMS37113.1"/>
    </source>
</evidence>
<keyword evidence="1" id="KW-0812">Transmembrane</keyword>
<name>A0A4V6I874_STECR</name>
<keyword evidence="1" id="KW-0472">Membrane</keyword>
<keyword evidence="1" id="KW-1133">Transmembrane helix</keyword>
<comment type="caution">
    <text evidence="2">The sequence shown here is derived from an EMBL/GenBank/DDBJ whole genome shotgun (WGS) entry which is preliminary data.</text>
</comment>
<protein>
    <submittedName>
        <fullName evidence="2">Uncharacterized protein</fullName>
    </submittedName>
</protein>
<sequence length="76" mass="8598">MDYSGRRLISWYNKHYYKMAFVLLSANSTRRCAGNHTPNSQIRRFASVTVCRALRVLTTFSAVSICSVVIVLPVIS</sequence>
<evidence type="ECO:0000313" key="3">
    <source>
        <dbReference type="Proteomes" id="UP000298663"/>
    </source>
</evidence>
<dbReference type="AlphaFoldDB" id="A0A4V6I874"/>
<dbReference type="EMBL" id="CM016762">
    <property type="protein sequence ID" value="TMS37113.1"/>
    <property type="molecule type" value="Genomic_DNA"/>
</dbReference>
<keyword evidence="3" id="KW-1185">Reference proteome</keyword>
<gene>
    <name evidence="2" type="ORF">L596_004114</name>
</gene>
<dbReference type="Proteomes" id="UP000298663">
    <property type="component" value="Chromosome X"/>
</dbReference>
<feature type="transmembrane region" description="Helical" evidence="1">
    <location>
        <begin position="53"/>
        <end position="75"/>
    </location>
</feature>
<reference evidence="2 3" key="2">
    <citation type="journal article" date="2019" name="G3 (Bethesda)">
        <title>Hybrid Assembly of the Genome of the Entomopathogenic Nematode Steinernema carpocapsae Identifies the X-Chromosome.</title>
        <authorList>
            <person name="Serra L."/>
            <person name="Macchietto M."/>
            <person name="Macias-Munoz A."/>
            <person name="McGill C.J."/>
            <person name="Rodriguez I.M."/>
            <person name="Rodriguez B."/>
            <person name="Murad R."/>
            <person name="Mortazavi A."/>
        </authorList>
    </citation>
    <scope>NUCLEOTIDE SEQUENCE [LARGE SCALE GENOMIC DNA]</scope>
    <source>
        <strain evidence="2 3">ALL</strain>
    </source>
</reference>
<organism evidence="2 3">
    <name type="scientific">Steinernema carpocapsae</name>
    <name type="common">Entomopathogenic nematode</name>
    <dbReference type="NCBI Taxonomy" id="34508"/>
    <lineage>
        <taxon>Eukaryota</taxon>
        <taxon>Metazoa</taxon>
        <taxon>Ecdysozoa</taxon>
        <taxon>Nematoda</taxon>
        <taxon>Chromadorea</taxon>
        <taxon>Rhabditida</taxon>
        <taxon>Tylenchina</taxon>
        <taxon>Panagrolaimomorpha</taxon>
        <taxon>Strongyloidoidea</taxon>
        <taxon>Steinernematidae</taxon>
        <taxon>Steinernema</taxon>
    </lineage>
</organism>
<proteinExistence type="predicted"/>
<accession>A0A4V6I874</accession>